<reference evidence="2 3" key="1">
    <citation type="submission" date="2021-06" db="EMBL/GenBank/DDBJ databases">
        <authorList>
            <person name="Pan X."/>
        </authorList>
    </citation>
    <scope>NUCLEOTIDE SEQUENCE [LARGE SCALE GENOMIC DNA]</scope>
    <source>
        <strain evidence="2 3">4503</strain>
    </source>
</reference>
<feature type="region of interest" description="Disordered" evidence="1">
    <location>
        <begin position="1"/>
        <end position="27"/>
    </location>
</feature>
<name>A0ABS6C960_9ACTN</name>
<protein>
    <submittedName>
        <fullName evidence="2">Uncharacterized protein</fullName>
    </submittedName>
</protein>
<evidence type="ECO:0000256" key="1">
    <source>
        <dbReference type="SAM" id="MobiDB-lite"/>
    </source>
</evidence>
<gene>
    <name evidence="2" type="ORF">KN815_04890</name>
</gene>
<accession>A0ABS6C960</accession>
<dbReference type="Proteomes" id="UP000720508">
    <property type="component" value="Unassembled WGS sequence"/>
</dbReference>
<dbReference type="EMBL" id="JAHLEM010000038">
    <property type="protein sequence ID" value="MBU3863442.1"/>
    <property type="molecule type" value="Genomic_DNA"/>
</dbReference>
<organism evidence="2 3">
    <name type="scientific">Streptomyces niphimycinicus</name>
    <dbReference type="NCBI Taxonomy" id="2842201"/>
    <lineage>
        <taxon>Bacteria</taxon>
        <taxon>Bacillati</taxon>
        <taxon>Actinomycetota</taxon>
        <taxon>Actinomycetes</taxon>
        <taxon>Kitasatosporales</taxon>
        <taxon>Streptomycetaceae</taxon>
        <taxon>Streptomyces</taxon>
    </lineage>
</organism>
<evidence type="ECO:0000313" key="2">
    <source>
        <dbReference type="EMBL" id="MBU3863442.1"/>
    </source>
</evidence>
<comment type="caution">
    <text evidence="2">The sequence shown here is derived from an EMBL/GenBank/DDBJ whole genome shotgun (WGS) entry which is preliminary data.</text>
</comment>
<dbReference type="RefSeq" id="WP_216340493.1">
    <property type="nucleotide sequence ID" value="NZ_JAHLEM010000038.1"/>
</dbReference>
<sequence>MSWNWPWPREFPASPSSPREGVALAHHASGRITTVPADQVVVVGERRPRATPDYANPLVLTVGDAVVPRRVAHAIAEGREAAVRIAAALRHGVAPTP</sequence>
<evidence type="ECO:0000313" key="3">
    <source>
        <dbReference type="Proteomes" id="UP000720508"/>
    </source>
</evidence>
<keyword evidence="3" id="KW-1185">Reference proteome</keyword>
<proteinExistence type="predicted"/>